<dbReference type="Proteomes" id="UP000789702">
    <property type="component" value="Unassembled WGS sequence"/>
</dbReference>
<dbReference type="EMBL" id="CAJVPU010040747">
    <property type="protein sequence ID" value="CAG8739945.1"/>
    <property type="molecule type" value="Genomic_DNA"/>
</dbReference>
<feature type="non-terminal residue" evidence="1">
    <location>
        <position position="66"/>
    </location>
</feature>
<comment type="caution">
    <text evidence="1">The sequence shown here is derived from an EMBL/GenBank/DDBJ whole genome shotgun (WGS) entry which is preliminary data.</text>
</comment>
<feature type="non-terminal residue" evidence="1">
    <location>
        <position position="1"/>
    </location>
</feature>
<proteinExistence type="predicted"/>
<reference evidence="1" key="1">
    <citation type="submission" date="2021-06" db="EMBL/GenBank/DDBJ databases">
        <authorList>
            <person name="Kallberg Y."/>
            <person name="Tangrot J."/>
            <person name="Rosling A."/>
        </authorList>
    </citation>
    <scope>NUCLEOTIDE SEQUENCE</scope>
    <source>
        <strain evidence="1">IL203A</strain>
    </source>
</reference>
<evidence type="ECO:0000313" key="1">
    <source>
        <dbReference type="EMBL" id="CAG8739945.1"/>
    </source>
</evidence>
<organism evidence="1 2">
    <name type="scientific">Dentiscutata heterogama</name>
    <dbReference type="NCBI Taxonomy" id="1316150"/>
    <lineage>
        <taxon>Eukaryota</taxon>
        <taxon>Fungi</taxon>
        <taxon>Fungi incertae sedis</taxon>
        <taxon>Mucoromycota</taxon>
        <taxon>Glomeromycotina</taxon>
        <taxon>Glomeromycetes</taxon>
        <taxon>Diversisporales</taxon>
        <taxon>Gigasporaceae</taxon>
        <taxon>Dentiscutata</taxon>
    </lineage>
</organism>
<sequence length="66" mass="7414">EEDEIDFSDDGRNEEEEEEMLYDDAADMDDENINVPGTPNSGTKRKILIDAHDISESSPQSKKGKI</sequence>
<accession>A0ACA9QDK1</accession>
<protein>
    <submittedName>
        <fullName evidence="1">13442_t:CDS:1</fullName>
    </submittedName>
</protein>
<gene>
    <name evidence="1" type="ORF">DHETER_LOCUS13984</name>
</gene>
<name>A0ACA9QDK1_9GLOM</name>
<evidence type="ECO:0000313" key="2">
    <source>
        <dbReference type="Proteomes" id="UP000789702"/>
    </source>
</evidence>
<keyword evidence="2" id="KW-1185">Reference proteome</keyword>